<sequence>MNMMAPITGIDTDDVFSRLRDMIGRRPDSPDDARTEARRLVSRAIAYTCHADNLWGAVDAFHAHFDFLMRTIDINGAGDPGLRSLRMKCRFYLEQVEALCQSQAYR</sequence>
<protein>
    <submittedName>
        <fullName evidence="1">Uncharacterized protein</fullName>
    </submittedName>
</protein>
<comment type="caution">
    <text evidence="1">The sequence shown here is derived from an EMBL/GenBank/DDBJ whole genome shotgun (WGS) entry which is preliminary data.</text>
</comment>
<keyword evidence="2" id="KW-1185">Reference proteome</keyword>
<dbReference type="Proteomes" id="UP001548832">
    <property type="component" value="Unassembled WGS sequence"/>
</dbReference>
<organism evidence="1 2">
    <name type="scientific">Mesorhizobium shangrilense</name>
    <dbReference type="NCBI Taxonomy" id="460060"/>
    <lineage>
        <taxon>Bacteria</taxon>
        <taxon>Pseudomonadati</taxon>
        <taxon>Pseudomonadota</taxon>
        <taxon>Alphaproteobacteria</taxon>
        <taxon>Hyphomicrobiales</taxon>
        <taxon>Phyllobacteriaceae</taxon>
        <taxon>Mesorhizobium</taxon>
    </lineage>
</organism>
<gene>
    <name evidence="1" type="ORF">ABVQ20_35945</name>
</gene>
<dbReference type="EMBL" id="JBEWSZ010000009">
    <property type="protein sequence ID" value="MET2832347.1"/>
    <property type="molecule type" value="Genomic_DNA"/>
</dbReference>
<reference evidence="1 2" key="1">
    <citation type="submission" date="2024-06" db="EMBL/GenBank/DDBJ databases">
        <authorList>
            <person name="Kim D.-U."/>
        </authorList>
    </citation>
    <scope>NUCLEOTIDE SEQUENCE [LARGE SCALE GENOMIC DNA]</scope>
    <source>
        <strain evidence="1 2">KACC15460</strain>
    </source>
</reference>
<evidence type="ECO:0000313" key="2">
    <source>
        <dbReference type="Proteomes" id="UP001548832"/>
    </source>
</evidence>
<name>A0ABV2DQI4_9HYPH</name>
<dbReference type="RefSeq" id="WP_354464571.1">
    <property type="nucleotide sequence ID" value="NZ_JBEWSZ010000009.1"/>
</dbReference>
<accession>A0ABV2DQI4</accession>
<proteinExistence type="predicted"/>
<evidence type="ECO:0000313" key="1">
    <source>
        <dbReference type="EMBL" id="MET2832347.1"/>
    </source>
</evidence>